<evidence type="ECO:0000313" key="2">
    <source>
        <dbReference type="EMBL" id="GAA0517947.1"/>
    </source>
</evidence>
<gene>
    <name evidence="2" type="ORF">GCM10009533_16370</name>
</gene>
<dbReference type="InterPro" id="IPR006076">
    <property type="entry name" value="FAD-dep_OxRdtase"/>
</dbReference>
<dbReference type="Gene3D" id="3.30.9.10">
    <property type="entry name" value="D-Amino Acid Oxidase, subunit A, domain 2"/>
    <property type="match status" value="1"/>
</dbReference>
<dbReference type="Gene3D" id="3.50.50.60">
    <property type="entry name" value="FAD/NAD(P)-binding domain"/>
    <property type="match status" value="1"/>
</dbReference>
<feature type="domain" description="FAD dependent oxidoreductase" evidence="1">
    <location>
        <begin position="41"/>
        <end position="397"/>
    </location>
</feature>
<evidence type="ECO:0000259" key="1">
    <source>
        <dbReference type="Pfam" id="PF01266"/>
    </source>
</evidence>
<evidence type="ECO:0000313" key="3">
    <source>
        <dbReference type="Proteomes" id="UP001500729"/>
    </source>
</evidence>
<name>A0ABN1CF92_SACER</name>
<sequence length="469" mass="50460">MGRADARARRALADAEPAVYWTSRTEPPAPAEPLPRSSKADLAVVGGGLTGLWAAVLAKLRDPGREVVLLEKYRIGGGGSARSGGFLSESLTHGLAHGAWLWPEEIGTLVALGRRNLAAVEEFVAAEGIDAGLRMCGKTSVATEPHQVGELSDELSLYREHGFEAVFQGAGGVRADIASPTYRAGLRLPGAGGLVDPARLTWGLARSASRLGVAVHEDTPVRALRDRGGAVDVVTPHGTVRAAGAVVATNAFPPPLRGIRRHVLPVWDHVLVTEPLADEQWRSVGWRDGQGVTDSHNNFHYYRPTPDGRILWGGSEAHYYFGGRTGARQARRPGPYEALAAGFFDTFPQLEGIAFTHRWGGPIDSTARFTPVFGTRCSGRVAYAVGYTGLGLAASRFGAGVALDLLRGEETELTRPAMVRQKPVRFPPEPLRWPLVQYTRRALAKADARGGRRGRWLRHLDRRGIGLGS</sequence>
<dbReference type="SUPFAM" id="SSF51905">
    <property type="entry name" value="FAD/NAD(P)-binding domain"/>
    <property type="match status" value="1"/>
</dbReference>
<dbReference type="Pfam" id="PF01266">
    <property type="entry name" value="DAO"/>
    <property type="match status" value="1"/>
</dbReference>
<proteinExistence type="predicted"/>
<dbReference type="Proteomes" id="UP001500729">
    <property type="component" value="Unassembled WGS sequence"/>
</dbReference>
<dbReference type="RefSeq" id="WP_011874026.1">
    <property type="nucleotide sequence ID" value="NZ_BAAAGS010000007.1"/>
</dbReference>
<accession>A0ABN1CF92</accession>
<protein>
    <submittedName>
        <fullName evidence="2">FAD-dependent oxidoreductase</fullName>
    </submittedName>
</protein>
<dbReference type="PANTHER" id="PTHR13847">
    <property type="entry name" value="SARCOSINE DEHYDROGENASE-RELATED"/>
    <property type="match status" value="1"/>
</dbReference>
<organism evidence="2 3">
    <name type="scientific">Saccharopolyspora erythraea</name>
    <name type="common">Streptomyces erythraeus</name>
    <dbReference type="NCBI Taxonomy" id="1836"/>
    <lineage>
        <taxon>Bacteria</taxon>
        <taxon>Bacillati</taxon>
        <taxon>Actinomycetota</taxon>
        <taxon>Actinomycetes</taxon>
        <taxon>Pseudonocardiales</taxon>
        <taxon>Pseudonocardiaceae</taxon>
        <taxon>Saccharopolyspora</taxon>
    </lineage>
</organism>
<dbReference type="EMBL" id="BAAAGS010000007">
    <property type="protein sequence ID" value="GAA0517947.1"/>
    <property type="molecule type" value="Genomic_DNA"/>
</dbReference>
<keyword evidence="3" id="KW-1185">Reference proteome</keyword>
<dbReference type="InterPro" id="IPR036188">
    <property type="entry name" value="FAD/NAD-bd_sf"/>
</dbReference>
<comment type="caution">
    <text evidence="2">The sequence shown here is derived from an EMBL/GenBank/DDBJ whole genome shotgun (WGS) entry which is preliminary data.</text>
</comment>
<reference evidence="2 3" key="1">
    <citation type="journal article" date="2019" name="Int. J. Syst. Evol. Microbiol.">
        <title>The Global Catalogue of Microorganisms (GCM) 10K type strain sequencing project: providing services to taxonomists for standard genome sequencing and annotation.</title>
        <authorList>
            <consortium name="The Broad Institute Genomics Platform"/>
            <consortium name="The Broad Institute Genome Sequencing Center for Infectious Disease"/>
            <person name="Wu L."/>
            <person name="Ma J."/>
        </authorList>
    </citation>
    <scope>NUCLEOTIDE SEQUENCE [LARGE SCALE GENOMIC DNA]</scope>
    <source>
        <strain evidence="2 3">JCM 10303</strain>
    </source>
</reference>
<dbReference type="PANTHER" id="PTHR13847:SF281">
    <property type="entry name" value="FAD DEPENDENT OXIDOREDUCTASE DOMAIN-CONTAINING PROTEIN"/>
    <property type="match status" value="1"/>
</dbReference>